<keyword evidence="2" id="KW-1185">Reference proteome</keyword>
<comment type="caution">
    <text evidence="1">The sequence shown here is derived from an EMBL/GenBank/DDBJ whole genome shotgun (WGS) entry which is preliminary data.</text>
</comment>
<organism evidence="1 2">
    <name type="scientific">Racocetra persica</name>
    <dbReference type="NCBI Taxonomy" id="160502"/>
    <lineage>
        <taxon>Eukaryota</taxon>
        <taxon>Fungi</taxon>
        <taxon>Fungi incertae sedis</taxon>
        <taxon>Mucoromycota</taxon>
        <taxon>Glomeromycotina</taxon>
        <taxon>Glomeromycetes</taxon>
        <taxon>Diversisporales</taxon>
        <taxon>Gigasporaceae</taxon>
        <taxon>Racocetra</taxon>
    </lineage>
</organism>
<reference evidence="1" key="1">
    <citation type="submission" date="2021-06" db="EMBL/GenBank/DDBJ databases">
        <authorList>
            <person name="Kallberg Y."/>
            <person name="Tangrot J."/>
            <person name="Rosling A."/>
        </authorList>
    </citation>
    <scope>NUCLEOTIDE SEQUENCE</scope>
    <source>
        <strain evidence="1">MA461A</strain>
    </source>
</reference>
<feature type="non-terminal residue" evidence="1">
    <location>
        <position position="1"/>
    </location>
</feature>
<evidence type="ECO:0000313" key="2">
    <source>
        <dbReference type="Proteomes" id="UP000789920"/>
    </source>
</evidence>
<feature type="non-terminal residue" evidence="1">
    <location>
        <position position="125"/>
    </location>
</feature>
<name>A0ACA9SUC8_9GLOM</name>
<gene>
    <name evidence="1" type="ORF">RPERSI_LOCUS34687</name>
</gene>
<protein>
    <submittedName>
        <fullName evidence="1">33286_t:CDS:1</fullName>
    </submittedName>
</protein>
<dbReference type="EMBL" id="CAJVQC010156498">
    <property type="protein sequence ID" value="CAG8847549.1"/>
    <property type="molecule type" value="Genomic_DNA"/>
</dbReference>
<accession>A0ACA9SUC8</accession>
<evidence type="ECO:0000313" key="1">
    <source>
        <dbReference type="EMBL" id="CAG8847549.1"/>
    </source>
</evidence>
<proteinExistence type="predicted"/>
<sequence length="125" mass="14822">EMIMNLEYNNLLLSYVINFSNLPKKIKNAFDEQALIAMTALPIKFHRDMDPTLEKYLASLYENQQICEKLFPQMYNDKCKLIRFGHDSKNKMLDELIVKKCIYLSNWKNLCNDICKAELLLFQAY</sequence>
<dbReference type="Proteomes" id="UP000789920">
    <property type="component" value="Unassembled WGS sequence"/>
</dbReference>